<dbReference type="EMBL" id="BKCJ010005536">
    <property type="protein sequence ID" value="GEU67285.1"/>
    <property type="molecule type" value="Genomic_DNA"/>
</dbReference>
<sequence length="177" mass="18937">MACTTLGEMADQTVMRSVHNSDHGDFASGYLCGRSLKLSDASALVSPTPIINMSRDVLIKDIEAANHKELLSGMTNNMREAAMDALSVSMHDNPGSYISAAGGSRPKPSAAGGSKLDPIWVKIHDVPIQFFLEDGLSIIASQIVNAKDVLIESLTIGVHLIEDTGFTMKTVSTIEYE</sequence>
<reference evidence="1" key="1">
    <citation type="journal article" date="2019" name="Sci. Rep.">
        <title>Draft genome of Tanacetum cinerariifolium, the natural source of mosquito coil.</title>
        <authorList>
            <person name="Yamashiro T."/>
            <person name="Shiraishi A."/>
            <person name="Satake H."/>
            <person name="Nakayama K."/>
        </authorList>
    </citation>
    <scope>NUCLEOTIDE SEQUENCE</scope>
</reference>
<organism evidence="1">
    <name type="scientific">Tanacetum cinerariifolium</name>
    <name type="common">Dalmatian daisy</name>
    <name type="synonym">Chrysanthemum cinerariifolium</name>
    <dbReference type="NCBI Taxonomy" id="118510"/>
    <lineage>
        <taxon>Eukaryota</taxon>
        <taxon>Viridiplantae</taxon>
        <taxon>Streptophyta</taxon>
        <taxon>Embryophyta</taxon>
        <taxon>Tracheophyta</taxon>
        <taxon>Spermatophyta</taxon>
        <taxon>Magnoliopsida</taxon>
        <taxon>eudicotyledons</taxon>
        <taxon>Gunneridae</taxon>
        <taxon>Pentapetalae</taxon>
        <taxon>asterids</taxon>
        <taxon>campanulids</taxon>
        <taxon>Asterales</taxon>
        <taxon>Asteraceae</taxon>
        <taxon>Asteroideae</taxon>
        <taxon>Anthemideae</taxon>
        <taxon>Anthemidinae</taxon>
        <taxon>Tanacetum</taxon>
    </lineage>
</organism>
<accession>A0A6L2M4M7</accession>
<gene>
    <name evidence="1" type="ORF">Tci_039263</name>
</gene>
<evidence type="ECO:0000313" key="1">
    <source>
        <dbReference type="EMBL" id="GEU67285.1"/>
    </source>
</evidence>
<name>A0A6L2M4M7_TANCI</name>
<protein>
    <submittedName>
        <fullName evidence="1">Uncharacterized protein</fullName>
    </submittedName>
</protein>
<comment type="caution">
    <text evidence="1">The sequence shown here is derived from an EMBL/GenBank/DDBJ whole genome shotgun (WGS) entry which is preliminary data.</text>
</comment>
<proteinExistence type="predicted"/>
<dbReference type="AlphaFoldDB" id="A0A6L2M4M7"/>